<gene>
    <name evidence="1" type="ORF">DSA09_20140</name>
    <name evidence="2" type="ORF">GFE59_19495</name>
</gene>
<protein>
    <recommendedName>
        <fullName evidence="3">GNAT family N-acetyltransferase</fullName>
    </recommendedName>
</protein>
<dbReference type="EMBL" id="AAMOUS010000046">
    <property type="protein sequence ID" value="EDJ5915347.1"/>
    <property type="molecule type" value="Genomic_DNA"/>
</dbReference>
<evidence type="ECO:0000313" key="2">
    <source>
        <dbReference type="EMBL" id="EDJ5915347.1"/>
    </source>
</evidence>
<evidence type="ECO:0008006" key="3">
    <source>
        <dbReference type="Google" id="ProtNLM"/>
    </source>
</evidence>
<accession>A0A5T8BF44</accession>
<sequence length="188" mass="21721">MGTAQEHRDKREVALNLAYDGFIDAFLDILPVDDISLERIGPEHWSIVHPAWRNHPDRQHLNIDFNWLRQRNKRRDKLDASIWCDGHLCGLFLAKLSRRRVNVALRYLEGNPYQTPLSGYIIPIGLIIAESFARAYGAKEVMVSQPDKQLVSLYREQGFELTQADLSRERRSCNIRAKVLVKKLTDAV</sequence>
<name>A0A5T8BF44_SALER</name>
<reference evidence="1" key="1">
    <citation type="submission" date="2018-07" db="EMBL/GenBank/DDBJ databases">
        <authorList>
            <consortium name="PulseNet: The National Subtyping Network for Foodborne Disease Surveillance"/>
            <person name="Tarr C.L."/>
            <person name="Trees E."/>
            <person name="Katz L.S."/>
            <person name="Carleton-Romer H.A."/>
            <person name="Stroika S."/>
            <person name="Kucerova Z."/>
            <person name="Roache K.F."/>
            <person name="Sabol A.L."/>
            <person name="Besser J."/>
            <person name="Gerner-Smidt P."/>
        </authorList>
    </citation>
    <scope>NUCLEOTIDE SEQUENCE</scope>
    <source>
        <strain evidence="1">PNUSAS044948</strain>
        <strain evidence="2">PNUSAS111674</strain>
    </source>
</reference>
<comment type="caution">
    <text evidence="1">The sequence shown here is derived from an EMBL/GenBank/DDBJ whole genome shotgun (WGS) entry which is preliminary data.</text>
</comment>
<dbReference type="EMBL" id="AAGFSO010000016">
    <property type="protein sequence ID" value="EBN4402353.1"/>
    <property type="molecule type" value="Genomic_DNA"/>
</dbReference>
<dbReference type="AlphaFoldDB" id="A0A5T8BF44"/>
<proteinExistence type="predicted"/>
<evidence type="ECO:0000313" key="1">
    <source>
        <dbReference type="EMBL" id="EBN4402353.1"/>
    </source>
</evidence>
<organism evidence="1">
    <name type="scientific">Salmonella enterica</name>
    <name type="common">Salmonella choleraesuis</name>
    <dbReference type="NCBI Taxonomy" id="28901"/>
    <lineage>
        <taxon>Bacteria</taxon>
        <taxon>Pseudomonadati</taxon>
        <taxon>Pseudomonadota</taxon>
        <taxon>Gammaproteobacteria</taxon>
        <taxon>Enterobacterales</taxon>
        <taxon>Enterobacteriaceae</taxon>
        <taxon>Salmonella</taxon>
    </lineage>
</organism>